<dbReference type="EC" id="3.1.11.6" evidence="5"/>
<dbReference type="InterPro" id="IPR003753">
    <property type="entry name" value="Exonuc_VII_L"/>
</dbReference>
<dbReference type="GO" id="GO:0009318">
    <property type="term" value="C:exodeoxyribonuclease VII complex"/>
    <property type="evidence" value="ECO:0007669"/>
    <property type="project" value="UniProtKB-UniRule"/>
</dbReference>
<dbReference type="PANTHER" id="PTHR30008">
    <property type="entry name" value="EXODEOXYRIBONUCLEASE 7 LARGE SUBUNIT"/>
    <property type="match status" value="1"/>
</dbReference>
<dbReference type="AlphaFoldDB" id="A0A953M2Z2"/>
<evidence type="ECO:0000256" key="1">
    <source>
        <dbReference type="ARBA" id="ARBA00022490"/>
    </source>
</evidence>
<keyword evidence="3 5" id="KW-0378">Hydrolase</keyword>
<dbReference type="PANTHER" id="PTHR30008:SF0">
    <property type="entry name" value="EXODEOXYRIBONUCLEASE 7 LARGE SUBUNIT"/>
    <property type="match status" value="1"/>
</dbReference>
<name>A0A953M2Z2_9BACT</name>
<reference evidence="8" key="1">
    <citation type="journal article" date="2021" name="bioRxiv">
        <title>Unraveling nitrogen, sulfur and carbon metabolic pathways and microbial community transcriptional responses to substrate deprivation and toxicity stresses in a bioreactor mimicking anoxic brackish coastal sediment conditions.</title>
        <authorList>
            <person name="Martins P.D."/>
            <person name="Echeveste M.J."/>
            <person name="Arshad A."/>
            <person name="Kurth J."/>
            <person name="Ouboter H."/>
            <person name="Jetten M.S.M."/>
            <person name="Welte C.U."/>
        </authorList>
    </citation>
    <scope>NUCLEOTIDE SEQUENCE</scope>
    <source>
        <strain evidence="8">MAG_39</strain>
    </source>
</reference>
<evidence type="ECO:0000313" key="8">
    <source>
        <dbReference type="EMBL" id="MBZ0157973.1"/>
    </source>
</evidence>
<organism evidence="8 9">
    <name type="scientific">Candidatus Nitrobium versatile</name>
    <dbReference type="NCBI Taxonomy" id="2884831"/>
    <lineage>
        <taxon>Bacteria</taxon>
        <taxon>Pseudomonadati</taxon>
        <taxon>Nitrospirota</taxon>
        <taxon>Nitrospiria</taxon>
        <taxon>Nitrospirales</taxon>
        <taxon>Nitrospiraceae</taxon>
        <taxon>Candidatus Nitrobium</taxon>
    </lineage>
</organism>
<gene>
    <name evidence="8" type="primary">xseA</name>
    <name evidence="8" type="ORF">K8I29_17390</name>
</gene>
<keyword evidence="4 5" id="KW-0269">Exonuclease</keyword>
<feature type="domain" description="OB-fold nucleic acid binding" evidence="7">
    <location>
        <begin position="6"/>
        <end position="112"/>
    </location>
</feature>
<dbReference type="EMBL" id="JAIOIV010000132">
    <property type="protein sequence ID" value="MBZ0157973.1"/>
    <property type="molecule type" value="Genomic_DNA"/>
</dbReference>
<dbReference type="CDD" id="cd04489">
    <property type="entry name" value="ExoVII_LU_OBF"/>
    <property type="match status" value="1"/>
</dbReference>
<dbReference type="Pfam" id="PF13742">
    <property type="entry name" value="tRNA_anti_2"/>
    <property type="match status" value="1"/>
</dbReference>
<keyword evidence="1" id="KW-0963">Cytoplasm</keyword>
<keyword evidence="2 5" id="KW-0540">Nuclease</keyword>
<comment type="subcellular location">
    <subcellularLocation>
        <location evidence="5">Cytoplasm</location>
    </subcellularLocation>
</comment>
<comment type="caution">
    <text evidence="8">The sequence shown here is derived from an EMBL/GenBank/DDBJ whole genome shotgun (WGS) entry which is preliminary data.</text>
</comment>
<dbReference type="GO" id="GO:0008855">
    <property type="term" value="F:exodeoxyribonuclease VII activity"/>
    <property type="evidence" value="ECO:0007669"/>
    <property type="project" value="UniProtKB-UniRule"/>
</dbReference>
<evidence type="ECO:0000313" key="9">
    <source>
        <dbReference type="Proteomes" id="UP000705867"/>
    </source>
</evidence>
<evidence type="ECO:0000256" key="2">
    <source>
        <dbReference type="ARBA" id="ARBA00022722"/>
    </source>
</evidence>
<dbReference type="GO" id="GO:0003676">
    <property type="term" value="F:nucleic acid binding"/>
    <property type="evidence" value="ECO:0007669"/>
    <property type="project" value="InterPro"/>
</dbReference>
<evidence type="ECO:0000259" key="7">
    <source>
        <dbReference type="Pfam" id="PF13742"/>
    </source>
</evidence>
<dbReference type="Pfam" id="PF02601">
    <property type="entry name" value="Exonuc_VII_L"/>
    <property type="match status" value="1"/>
</dbReference>
<dbReference type="GO" id="GO:0005737">
    <property type="term" value="C:cytoplasm"/>
    <property type="evidence" value="ECO:0007669"/>
    <property type="project" value="UniProtKB-SubCell"/>
</dbReference>
<reference evidence="8" key="2">
    <citation type="submission" date="2021-08" db="EMBL/GenBank/DDBJ databases">
        <authorList>
            <person name="Dalcin Martins P."/>
        </authorList>
    </citation>
    <scope>NUCLEOTIDE SEQUENCE</scope>
    <source>
        <strain evidence="8">MAG_39</strain>
    </source>
</reference>
<evidence type="ECO:0000259" key="6">
    <source>
        <dbReference type="Pfam" id="PF02601"/>
    </source>
</evidence>
<protein>
    <recommendedName>
        <fullName evidence="5">Exodeoxyribonuclease 7 large subunit</fullName>
        <ecNumber evidence="5">3.1.11.6</ecNumber>
    </recommendedName>
</protein>
<accession>A0A953M2Z2</accession>
<sequence length="432" mass="47920">MDTPSYSLFELNSLIRVTLDGSFPEAYWVVAEIAECKCNQRGHCYLELVEKRDDKVIAQSRATIWAYEYRKLIQKFQSSTGETLKPGMKIMLLATVAFHEIYGISLNVREIDPSYTLGEMARRKKEVIERLAREGLLELNRSVPLPLVPQRIAVISSPAAAGYGDFFNQLDGNPFGYRFVHTLFPAVMQGGEAERSILSALDTIMGQRDRFDVAVIIRGGGSVVDLSCFDLYSLAARVAQFPLPVLTGIGHEKDDSVVDMVAHTRMKTPTAVAEFLVSGMRTFEEEVVALQNRMYQCCAGLLKEGYFRLDALAQRLSLLPSRITAVVQGRLEVVESELGSRTRQCLQREDGRLARAEQAVRLLDPANVLRRGYSITRHNGKVIKDASLLAAGESIETVLYRGTVKSSVEQIREAAESGQEQADYLPSGADGA</sequence>
<evidence type="ECO:0000256" key="3">
    <source>
        <dbReference type="ARBA" id="ARBA00022801"/>
    </source>
</evidence>
<dbReference type="NCBIfam" id="TIGR00237">
    <property type="entry name" value="xseA"/>
    <property type="match status" value="1"/>
</dbReference>
<dbReference type="GO" id="GO:0006308">
    <property type="term" value="P:DNA catabolic process"/>
    <property type="evidence" value="ECO:0007669"/>
    <property type="project" value="UniProtKB-UniRule"/>
</dbReference>
<comment type="catalytic activity">
    <reaction evidence="5">
        <text>Exonucleolytic cleavage in either 5'- to 3'- or 3'- to 5'-direction to yield nucleoside 5'-phosphates.</text>
        <dbReference type="EC" id="3.1.11.6"/>
    </reaction>
</comment>
<dbReference type="InterPro" id="IPR020579">
    <property type="entry name" value="Exonuc_VII_lsu_C"/>
</dbReference>
<proteinExistence type="inferred from homology"/>
<evidence type="ECO:0000256" key="4">
    <source>
        <dbReference type="ARBA" id="ARBA00022839"/>
    </source>
</evidence>
<comment type="similarity">
    <text evidence="5">Belongs to the XseA family.</text>
</comment>
<evidence type="ECO:0000256" key="5">
    <source>
        <dbReference type="RuleBase" id="RU004355"/>
    </source>
</evidence>
<dbReference type="Proteomes" id="UP000705867">
    <property type="component" value="Unassembled WGS sequence"/>
</dbReference>
<dbReference type="InterPro" id="IPR025824">
    <property type="entry name" value="OB-fold_nuc-bd_dom"/>
</dbReference>
<feature type="domain" description="Exonuclease VII large subunit C-terminal" evidence="6">
    <location>
        <begin position="136"/>
        <end position="340"/>
    </location>
</feature>